<evidence type="ECO:0000256" key="4">
    <source>
        <dbReference type="ARBA" id="ARBA00022917"/>
    </source>
</evidence>
<evidence type="ECO:0000313" key="8">
    <source>
        <dbReference type="EMBL" id="QDV25433.1"/>
    </source>
</evidence>
<dbReference type="EMBL" id="CP036298">
    <property type="protein sequence ID" value="QDV25433.1"/>
    <property type="molecule type" value="Genomic_DNA"/>
</dbReference>
<name>A0A518GA37_9BACT</name>
<dbReference type="RefSeq" id="WP_145080492.1">
    <property type="nucleotide sequence ID" value="NZ_CP036298.1"/>
</dbReference>
<dbReference type="AlphaFoldDB" id="A0A518GA37"/>
<dbReference type="InterPro" id="IPR005794">
    <property type="entry name" value="Fmt"/>
</dbReference>
<dbReference type="KEGG" id="ahel:Q31a_37590"/>
<evidence type="ECO:0000256" key="3">
    <source>
        <dbReference type="ARBA" id="ARBA00022679"/>
    </source>
</evidence>
<dbReference type="CDD" id="cd08646">
    <property type="entry name" value="FMT_core_Met-tRNA-FMT_N"/>
    <property type="match status" value="1"/>
</dbReference>
<evidence type="ECO:0000313" key="9">
    <source>
        <dbReference type="Proteomes" id="UP000318017"/>
    </source>
</evidence>
<dbReference type="SUPFAM" id="SSF53328">
    <property type="entry name" value="Formyltransferase"/>
    <property type="match status" value="1"/>
</dbReference>
<feature type="domain" description="Formyl transferase N-terminal" evidence="6">
    <location>
        <begin position="1"/>
        <end position="178"/>
    </location>
</feature>
<keyword evidence="3 5" id="KW-0808">Transferase</keyword>
<sequence>MRIVVMGTGPFAVPTCVRLLQDGHDVPLVVTRPAADARAKKAPPRPVYEWAKAEGIEVFEPASINSVEAIERVAAYQADLFFVCDYGQILSDACLGAARLGGINLHGSILPRHRGAAPVQWALLRGDQEAGITVIHMTPRLDAGPALESLSTLIRADETAGQLEPRLAELGVDATVAAVRTLEGWDGEQAIGMRQDKTQVTKAPRFSKADGQLDFRLPGEYLVRLVRACQPWPGTFGVLTWGAGKSFRIQIRGARWSNSVAGWKQLEPGGVAVVEAEQVDPTWEAPWDRMLGIQCQGGVLLVGLLQPAGKREMFASEFLRGHPLDESTRMTLPEVPLSTLD</sequence>
<dbReference type="Proteomes" id="UP000318017">
    <property type="component" value="Chromosome"/>
</dbReference>
<dbReference type="PANTHER" id="PTHR11138:SF5">
    <property type="entry name" value="METHIONYL-TRNA FORMYLTRANSFERASE, MITOCHONDRIAL"/>
    <property type="match status" value="1"/>
</dbReference>
<dbReference type="InterPro" id="IPR036477">
    <property type="entry name" value="Formyl_transf_N_sf"/>
</dbReference>
<comment type="catalytic activity">
    <reaction evidence="5">
        <text>L-methionyl-tRNA(fMet) + (6R)-10-formyltetrahydrofolate = N-formyl-L-methionyl-tRNA(fMet) + (6S)-5,6,7,8-tetrahydrofolate + H(+)</text>
        <dbReference type="Rhea" id="RHEA:24380"/>
        <dbReference type="Rhea" id="RHEA-COMP:9952"/>
        <dbReference type="Rhea" id="RHEA-COMP:9953"/>
        <dbReference type="ChEBI" id="CHEBI:15378"/>
        <dbReference type="ChEBI" id="CHEBI:57453"/>
        <dbReference type="ChEBI" id="CHEBI:78530"/>
        <dbReference type="ChEBI" id="CHEBI:78844"/>
        <dbReference type="ChEBI" id="CHEBI:195366"/>
        <dbReference type="EC" id="2.1.2.9"/>
    </reaction>
</comment>
<feature type="domain" description="Formyl transferase C-terminal" evidence="7">
    <location>
        <begin position="207"/>
        <end position="322"/>
    </location>
</feature>
<evidence type="ECO:0000256" key="2">
    <source>
        <dbReference type="ARBA" id="ARBA00012261"/>
    </source>
</evidence>
<dbReference type="SUPFAM" id="SSF50486">
    <property type="entry name" value="FMT C-terminal domain-like"/>
    <property type="match status" value="1"/>
</dbReference>
<proteinExistence type="inferred from homology"/>
<dbReference type="Pfam" id="PF02911">
    <property type="entry name" value="Formyl_trans_C"/>
    <property type="match status" value="1"/>
</dbReference>
<accession>A0A518GA37</accession>
<evidence type="ECO:0000259" key="7">
    <source>
        <dbReference type="Pfam" id="PF02911"/>
    </source>
</evidence>
<dbReference type="Gene3D" id="3.40.50.12230">
    <property type="match status" value="1"/>
</dbReference>
<dbReference type="Pfam" id="PF00551">
    <property type="entry name" value="Formyl_trans_N"/>
    <property type="match status" value="1"/>
</dbReference>
<dbReference type="InterPro" id="IPR041711">
    <property type="entry name" value="Met-tRNA-FMT_N"/>
</dbReference>
<dbReference type="GO" id="GO:0004479">
    <property type="term" value="F:methionyl-tRNA formyltransferase activity"/>
    <property type="evidence" value="ECO:0007669"/>
    <property type="project" value="UniProtKB-UniRule"/>
</dbReference>
<protein>
    <recommendedName>
        <fullName evidence="2 5">Methionyl-tRNA formyltransferase</fullName>
        <ecNumber evidence="2 5">2.1.2.9</ecNumber>
    </recommendedName>
</protein>
<gene>
    <name evidence="5 8" type="primary">fmt</name>
    <name evidence="8" type="ORF">Q31a_37590</name>
</gene>
<keyword evidence="9" id="KW-1185">Reference proteome</keyword>
<dbReference type="OrthoDB" id="9802815at2"/>
<dbReference type="InterPro" id="IPR002376">
    <property type="entry name" value="Formyl_transf_N"/>
</dbReference>
<dbReference type="InterPro" id="IPR011034">
    <property type="entry name" value="Formyl_transferase-like_C_sf"/>
</dbReference>
<dbReference type="CDD" id="cd08704">
    <property type="entry name" value="Met_tRNA_FMT_C"/>
    <property type="match status" value="1"/>
</dbReference>
<evidence type="ECO:0000256" key="1">
    <source>
        <dbReference type="ARBA" id="ARBA00010699"/>
    </source>
</evidence>
<feature type="binding site" evidence="5">
    <location>
        <begin position="108"/>
        <end position="111"/>
    </location>
    <ligand>
        <name>(6S)-5,6,7,8-tetrahydrofolate</name>
        <dbReference type="ChEBI" id="CHEBI:57453"/>
    </ligand>
</feature>
<dbReference type="HAMAP" id="MF_00182">
    <property type="entry name" value="Formyl_trans"/>
    <property type="match status" value="1"/>
</dbReference>
<keyword evidence="4 5" id="KW-0648">Protein biosynthesis</keyword>
<reference evidence="8 9" key="1">
    <citation type="submission" date="2019-02" db="EMBL/GenBank/DDBJ databases">
        <title>Deep-cultivation of Planctomycetes and their phenomic and genomic characterization uncovers novel biology.</title>
        <authorList>
            <person name="Wiegand S."/>
            <person name="Jogler M."/>
            <person name="Boedeker C."/>
            <person name="Pinto D."/>
            <person name="Vollmers J."/>
            <person name="Rivas-Marin E."/>
            <person name="Kohn T."/>
            <person name="Peeters S.H."/>
            <person name="Heuer A."/>
            <person name="Rast P."/>
            <person name="Oberbeckmann S."/>
            <person name="Bunk B."/>
            <person name="Jeske O."/>
            <person name="Meyerdierks A."/>
            <person name="Storesund J.E."/>
            <person name="Kallscheuer N."/>
            <person name="Luecker S."/>
            <person name="Lage O.M."/>
            <person name="Pohl T."/>
            <person name="Merkel B.J."/>
            <person name="Hornburger P."/>
            <person name="Mueller R.-W."/>
            <person name="Bruemmer F."/>
            <person name="Labrenz M."/>
            <person name="Spormann A.M."/>
            <person name="Op den Camp H."/>
            <person name="Overmann J."/>
            <person name="Amann R."/>
            <person name="Jetten M.S.M."/>
            <person name="Mascher T."/>
            <person name="Medema M.H."/>
            <person name="Devos D.P."/>
            <person name="Kaster A.-K."/>
            <person name="Ovreas L."/>
            <person name="Rohde M."/>
            <person name="Galperin M.Y."/>
            <person name="Jogler C."/>
        </authorList>
    </citation>
    <scope>NUCLEOTIDE SEQUENCE [LARGE SCALE GENOMIC DNA]</scope>
    <source>
        <strain evidence="8 9">Q31a</strain>
    </source>
</reference>
<organism evidence="8 9">
    <name type="scientific">Aureliella helgolandensis</name>
    <dbReference type="NCBI Taxonomy" id="2527968"/>
    <lineage>
        <taxon>Bacteria</taxon>
        <taxon>Pseudomonadati</taxon>
        <taxon>Planctomycetota</taxon>
        <taxon>Planctomycetia</taxon>
        <taxon>Pirellulales</taxon>
        <taxon>Pirellulaceae</taxon>
        <taxon>Aureliella</taxon>
    </lineage>
</organism>
<dbReference type="InterPro" id="IPR005793">
    <property type="entry name" value="Formyl_trans_C"/>
</dbReference>
<dbReference type="GO" id="GO:0005829">
    <property type="term" value="C:cytosol"/>
    <property type="evidence" value="ECO:0007669"/>
    <property type="project" value="TreeGrafter"/>
</dbReference>
<dbReference type="InterPro" id="IPR044135">
    <property type="entry name" value="Met-tRNA-FMT_C"/>
</dbReference>
<dbReference type="PANTHER" id="PTHR11138">
    <property type="entry name" value="METHIONYL-TRNA FORMYLTRANSFERASE"/>
    <property type="match status" value="1"/>
</dbReference>
<evidence type="ECO:0000259" key="6">
    <source>
        <dbReference type="Pfam" id="PF00551"/>
    </source>
</evidence>
<comment type="function">
    <text evidence="5">Attaches a formyl group to the free amino group of methionyl-tRNA(fMet). The formyl group appears to play a dual role in the initiator identity of N-formylmethionyl-tRNA by promoting its recognition by IF2 and preventing the misappropriation of this tRNA by the elongation apparatus.</text>
</comment>
<comment type="similarity">
    <text evidence="1 5">Belongs to the Fmt family.</text>
</comment>
<dbReference type="EC" id="2.1.2.9" evidence="2 5"/>
<evidence type="ECO:0000256" key="5">
    <source>
        <dbReference type="HAMAP-Rule" id="MF_00182"/>
    </source>
</evidence>